<proteinExistence type="predicted"/>
<protein>
    <submittedName>
        <fullName evidence="1">DUF4924 family protein</fullName>
    </submittedName>
</protein>
<gene>
    <name evidence="1" type="ORF">ACFO3G_04385</name>
</gene>
<comment type="caution">
    <text evidence="1">The sequence shown here is derived from an EMBL/GenBank/DDBJ whole genome shotgun (WGS) entry which is preliminary data.</text>
</comment>
<organism evidence="1 2">
    <name type="scientific">Falsiporphyromonas endometrii</name>
    <dbReference type="NCBI Taxonomy" id="1387297"/>
    <lineage>
        <taxon>Bacteria</taxon>
        <taxon>Pseudomonadati</taxon>
        <taxon>Bacteroidota</taxon>
        <taxon>Bacteroidia</taxon>
        <taxon>Bacteroidales</taxon>
        <taxon>Porphyromonadaceae</taxon>
        <taxon>Falsiporphyromonas</taxon>
    </lineage>
</organism>
<dbReference type="InterPro" id="IPR032574">
    <property type="entry name" value="DUF4924"/>
</dbReference>
<name>A0ABV9K6M8_9PORP</name>
<dbReference type="RefSeq" id="WP_380078338.1">
    <property type="nucleotide sequence ID" value="NZ_JBHSGO010000141.1"/>
</dbReference>
<reference evidence="2" key="1">
    <citation type="journal article" date="2019" name="Int. J. Syst. Evol. Microbiol.">
        <title>The Global Catalogue of Microorganisms (GCM) 10K type strain sequencing project: providing services to taxonomists for standard genome sequencing and annotation.</title>
        <authorList>
            <consortium name="The Broad Institute Genomics Platform"/>
            <consortium name="The Broad Institute Genome Sequencing Center for Infectious Disease"/>
            <person name="Wu L."/>
            <person name="Ma J."/>
        </authorList>
    </citation>
    <scope>NUCLEOTIDE SEQUENCE [LARGE SCALE GENOMIC DNA]</scope>
    <source>
        <strain evidence="2">CGMCC 4.7357</strain>
    </source>
</reference>
<keyword evidence="2" id="KW-1185">Reference proteome</keyword>
<dbReference type="EMBL" id="JBHSGO010000141">
    <property type="protein sequence ID" value="MFC4665845.1"/>
    <property type="molecule type" value="Genomic_DNA"/>
</dbReference>
<dbReference type="Proteomes" id="UP001596020">
    <property type="component" value="Unassembled WGS sequence"/>
</dbReference>
<evidence type="ECO:0000313" key="2">
    <source>
        <dbReference type="Proteomes" id="UP001596020"/>
    </source>
</evidence>
<dbReference type="Pfam" id="PF16271">
    <property type="entry name" value="DUF4924"/>
    <property type="match status" value="1"/>
</dbReference>
<sequence>MFVSRKLRADHIVDYVIYMWQVEDLIRACNLDIDLVRKTLLPKYDVTDEEQRQLDKWYSELVDMMLTEGLREKGHLNIVRIVMMQLEELHHKLLSDQKEQIYASLYYQVLPYIVGLRKNSTDLDRGEIETCMDALYGFSLLKMQGKDVSKETTEALSRVGNFLTFLSERYKTKDDPEEDMPVG</sequence>
<evidence type="ECO:0000313" key="1">
    <source>
        <dbReference type="EMBL" id="MFC4665845.1"/>
    </source>
</evidence>
<accession>A0ABV9K6M8</accession>